<sequence>YKTDVRPSKHNRHNHHHNHNRDYLLSSTSSSSHSSVHLQANNDILTNEPAERILRNGKRRGTYTTVTPTPTATNSTSTKSNSFKIPEAPPTKTDEILNTEKLTDNTSGAPSSSSTSVNDEDDTNSISGEKTPVRNGVDDETGDNCSSRSVSPTTSGASTTSSSPPPSIQEKSILPSTTNNVEQQQQQQQQLPPPPPPLPLLQQPTSIPMDLSNSRTTIKIEENSSSYNSILQAPSSSKSLSTSITPSFLSSFTTKSCKSKTKETLSTPPSLLSPHPFHNGLLFSPPGNPSGYFPSPPPSFLHGSSNPFGLSPFHPHHPHHPHHSPTSSLHSNHNNNKNKLSPSSSSPSALSPSSYL</sequence>
<reference evidence="2" key="1">
    <citation type="submission" date="2021-02" db="EMBL/GenBank/DDBJ databases">
        <authorList>
            <person name="Nowell W R."/>
        </authorList>
    </citation>
    <scope>NUCLEOTIDE SEQUENCE</scope>
</reference>
<accession>A0A8S3HG88</accession>
<feature type="region of interest" description="Disordered" evidence="1">
    <location>
        <begin position="304"/>
        <end position="356"/>
    </location>
</feature>
<feature type="compositionally biased region" description="Low complexity" evidence="1">
    <location>
        <begin position="26"/>
        <end position="35"/>
    </location>
</feature>
<comment type="caution">
    <text evidence="2">The sequence shown here is derived from an EMBL/GenBank/DDBJ whole genome shotgun (WGS) entry which is preliminary data.</text>
</comment>
<feature type="non-terminal residue" evidence="2">
    <location>
        <position position="1"/>
    </location>
</feature>
<evidence type="ECO:0000313" key="2">
    <source>
        <dbReference type="EMBL" id="CAF5181481.1"/>
    </source>
</evidence>
<feature type="compositionally biased region" description="Low complexity" evidence="1">
    <location>
        <begin position="149"/>
        <end position="162"/>
    </location>
</feature>
<dbReference type="AlphaFoldDB" id="A0A8S3HG88"/>
<dbReference type="Proteomes" id="UP000676336">
    <property type="component" value="Unassembled WGS sequence"/>
</dbReference>
<dbReference type="EMBL" id="CAJOBI010318715">
    <property type="protein sequence ID" value="CAF5181481.1"/>
    <property type="molecule type" value="Genomic_DNA"/>
</dbReference>
<name>A0A8S3HG88_9BILA</name>
<feature type="region of interest" description="Disordered" evidence="1">
    <location>
        <begin position="252"/>
        <end position="272"/>
    </location>
</feature>
<proteinExistence type="predicted"/>
<evidence type="ECO:0000256" key="1">
    <source>
        <dbReference type="SAM" id="MobiDB-lite"/>
    </source>
</evidence>
<feature type="compositionally biased region" description="Polar residues" evidence="1">
    <location>
        <begin position="36"/>
        <end position="45"/>
    </location>
</feature>
<feature type="region of interest" description="Disordered" evidence="1">
    <location>
        <begin position="1"/>
        <end position="210"/>
    </location>
</feature>
<feature type="compositionally biased region" description="Low complexity" evidence="1">
    <location>
        <begin position="324"/>
        <end position="356"/>
    </location>
</feature>
<protein>
    <submittedName>
        <fullName evidence="2">Uncharacterized protein</fullName>
    </submittedName>
</protein>
<organism evidence="2 3">
    <name type="scientific">Rotaria magnacalcarata</name>
    <dbReference type="NCBI Taxonomy" id="392030"/>
    <lineage>
        <taxon>Eukaryota</taxon>
        <taxon>Metazoa</taxon>
        <taxon>Spiralia</taxon>
        <taxon>Gnathifera</taxon>
        <taxon>Rotifera</taxon>
        <taxon>Eurotatoria</taxon>
        <taxon>Bdelloidea</taxon>
        <taxon>Philodinida</taxon>
        <taxon>Philodinidae</taxon>
        <taxon>Rotaria</taxon>
    </lineage>
</organism>
<evidence type="ECO:0000313" key="3">
    <source>
        <dbReference type="Proteomes" id="UP000676336"/>
    </source>
</evidence>
<feature type="non-terminal residue" evidence="2">
    <location>
        <position position="356"/>
    </location>
</feature>
<gene>
    <name evidence="2" type="ORF">SMN809_LOCUS69089</name>
</gene>
<feature type="compositionally biased region" description="Basic residues" evidence="1">
    <location>
        <begin position="8"/>
        <end position="19"/>
    </location>
</feature>
<feature type="compositionally biased region" description="Basic residues" evidence="1">
    <location>
        <begin position="314"/>
        <end position="323"/>
    </location>
</feature>
<feature type="compositionally biased region" description="Low complexity" evidence="1">
    <location>
        <begin position="62"/>
        <end position="82"/>
    </location>
</feature>